<accession>A0A975BTE1</accession>
<reference evidence="1" key="1">
    <citation type="journal article" date="2021" name="Microb. Physiol.">
        <title>Proteogenomic Insights into the Physiology of Marine, Sulfate-Reducing, Filamentous Desulfonema limicola and Desulfonema magnum.</title>
        <authorList>
            <person name="Schnaars V."/>
            <person name="Wohlbrand L."/>
            <person name="Scheve S."/>
            <person name="Hinrichs C."/>
            <person name="Reinhardt R."/>
            <person name="Rabus R."/>
        </authorList>
    </citation>
    <scope>NUCLEOTIDE SEQUENCE</scope>
    <source>
        <strain evidence="1">4be13</strain>
    </source>
</reference>
<name>A0A975BTE1_9BACT</name>
<proteinExistence type="predicted"/>
<dbReference type="EMBL" id="CP061800">
    <property type="protein sequence ID" value="QTA91311.1"/>
    <property type="molecule type" value="Genomic_DNA"/>
</dbReference>
<organism evidence="1 2">
    <name type="scientific">Desulfonema magnum</name>
    <dbReference type="NCBI Taxonomy" id="45655"/>
    <lineage>
        <taxon>Bacteria</taxon>
        <taxon>Pseudomonadati</taxon>
        <taxon>Thermodesulfobacteriota</taxon>
        <taxon>Desulfobacteria</taxon>
        <taxon>Desulfobacterales</taxon>
        <taxon>Desulfococcaceae</taxon>
        <taxon>Desulfonema</taxon>
    </lineage>
</organism>
<dbReference type="Proteomes" id="UP000663722">
    <property type="component" value="Chromosome"/>
</dbReference>
<gene>
    <name evidence="1" type="ORF">dnm_073750</name>
</gene>
<protein>
    <submittedName>
        <fullName evidence="1">Uncharacterized protein</fullName>
    </submittedName>
</protein>
<evidence type="ECO:0000313" key="2">
    <source>
        <dbReference type="Proteomes" id="UP000663722"/>
    </source>
</evidence>
<dbReference type="KEGG" id="dmm:dnm_073750"/>
<keyword evidence="2" id="KW-1185">Reference proteome</keyword>
<dbReference type="AlphaFoldDB" id="A0A975BTE1"/>
<sequence length="49" mass="5811">MSVNHIHIINKYLSVSSVRGLLKFHWQKMGISASFFYQKNSDFLEVFYV</sequence>
<evidence type="ECO:0000313" key="1">
    <source>
        <dbReference type="EMBL" id="QTA91311.1"/>
    </source>
</evidence>